<sequence>MKKPADWRASSFQHVARINRDVRNAVPGSPLSIVASTERLSPRSSSARASRSIRPSAKSARKRFRGFLDGPFDICRIEEFEHHVLHLGVFVRDVAEMRTDALPLFI</sequence>
<feature type="compositionally biased region" description="Low complexity" evidence="1">
    <location>
        <begin position="42"/>
        <end position="56"/>
    </location>
</feature>
<evidence type="ECO:0000313" key="2">
    <source>
        <dbReference type="EMBL" id="APO66746.1"/>
    </source>
</evidence>
<reference evidence="2 3" key="1">
    <citation type="submission" date="2016-09" db="EMBL/GenBank/DDBJ databases">
        <title>The complete genome sequences of Rhizobium gallicum, symbiovars gallicum and phaseoli, symbionts associated to common bean (Phaseolus vulgaris).</title>
        <authorList>
            <person name="Bustos P."/>
            <person name="Santamaria R.I."/>
            <person name="Perez-Carrascal O.M."/>
            <person name="Juarez S."/>
            <person name="Lozano L."/>
            <person name="Martinez-Flores I."/>
            <person name="Martinez-Romero E."/>
            <person name="Cevallos M."/>
            <person name="Romero D."/>
            <person name="Davila G."/>
            <person name="Gonzalez V."/>
        </authorList>
    </citation>
    <scope>NUCLEOTIDE SEQUENCE [LARGE SCALE GENOMIC DNA]</scope>
    <source>
        <strain evidence="2 3">IE4872</strain>
    </source>
</reference>
<proteinExistence type="predicted"/>
<organism evidence="2 3">
    <name type="scientific">Rhizobium gallicum</name>
    <dbReference type="NCBI Taxonomy" id="56730"/>
    <lineage>
        <taxon>Bacteria</taxon>
        <taxon>Pseudomonadati</taxon>
        <taxon>Pseudomonadota</taxon>
        <taxon>Alphaproteobacteria</taxon>
        <taxon>Hyphomicrobiales</taxon>
        <taxon>Rhizobiaceae</taxon>
        <taxon>Rhizobium/Agrobacterium group</taxon>
        <taxon>Rhizobium</taxon>
    </lineage>
</organism>
<protein>
    <submittedName>
        <fullName evidence="2">Uncharacterized protein</fullName>
    </submittedName>
</protein>
<evidence type="ECO:0000256" key="1">
    <source>
        <dbReference type="SAM" id="MobiDB-lite"/>
    </source>
</evidence>
<dbReference type="EMBL" id="CP017101">
    <property type="protein sequence ID" value="APO66746.1"/>
    <property type="molecule type" value="Genomic_DNA"/>
</dbReference>
<gene>
    <name evidence="2" type="ORF">IE4872_CH01095</name>
</gene>
<name>A0A1L5NFQ0_9HYPH</name>
<dbReference type="Proteomes" id="UP000184749">
    <property type="component" value="Chromosome"/>
</dbReference>
<feature type="region of interest" description="Disordered" evidence="1">
    <location>
        <begin position="37"/>
        <end position="56"/>
    </location>
</feature>
<accession>A0A1L5NFQ0</accession>
<dbReference type="AlphaFoldDB" id="A0A1L5NFQ0"/>
<evidence type="ECO:0000313" key="3">
    <source>
        <dbReference type="Proteomes" id="UP000184749"/>
    </source>
</evidence>